<dbReference type="EMBL" id="CADCXV010000645">
    <property type="protein sequence ID" value="CAB0031490.1"/>
    <property type="molecule type" value="Genomic_DNA"/>
</dbReference>
<comment type="similarity">
    <text evidence="2 7">Belongs to the TFP11/STIP family.</text>
</comment>
<evidence type="ECO:0000256" key="8">
    <source>
        <dbReference type="SAM" id="MobiDB-lite"/>
    </source>
</evidence>
<feature type="compositionally biased region" description="Acidic residues" evidence="8">
    <location>
        <begin position="85"/>
        <end position="94"/>
    </location>
</feature>
<feature type="region of interest" description="Disordered" evidence="8">
    <location>
        <begin position="214"/>
        <end position="236"/>
    </location>
</feature>
<keyword evidence="3 7" id="KW-0507">mRNA processing</keyword>
<evidence type="ECO:0000313" key="10">
    <source>
        <dbReference type="EMBL" id="CAB0031490.1"/>
    </source>
</evidence>
<dbReference type="OrthoDB" id="4822at2759"/>
<dbReference type="AlphaFoldDB" id="A0A6H5I943"/>
<dbReference type="InterPro" id="IPR000467">
    <property type="entry name" value="G_patch_dom"/>
</dbReference>
<feature type="domain" description="G-patch" evidence="9">
    <location>
        <begin position="155"/>
        <end position="201"/>
    </location>
</feature>
<evidence type="ECO:0000259" key="9">
    <source>
        <dbReference type="PROSITE" id="PS50174"/>
    </source>
</evidence>
<comment type="subcellular location">
    <subcellularLocation>
        <location evidence="1 7">Nucleus</location>
    </subcellularLocation>
</comment>
<dbReference type="InterPro" id="IPR022159">
    <property type="entry name" value="STIP/TFIP11_N"/>
</dbReference>
<evidence type="ECO:0000256" key="3">
    <source>
        <dbReference type="ARBA" id="ARBA00022664"/>
    </source>
</evidence>
<sequence length="824" mass="94864">MAEDMEKFEISDYDLENEFNINRPRRKYTKAQQMLGVWADSDSDDEPARPSFKRQGKKDYSAPISFITGGVQQAGQPKKQKMDISDDEEDEDAQDNNKIKDSSSESENERPSFSGAKSTSTFNFQPDDIAGLRKKRTPINTDVMRQGLGTWEQHTKGIGAKLLLQMGYQPGKGLGKDLQGIAAPVEAKLRKGRGAIGAYGPEKVAKIADTKASIEESEAKKSKQAKSSQWKKSNKKSNYSVKSVDEIIEDGRKTNRKVPTIDTNIVKCNVIDMTKPEKKTFSGYQHALGKRQEQPDENAVTDDKTKAVFTLTELQHNLDTLVDMCEQNIIQIDRRKTYSSDRIICLNSEKETLIKVRDQHAHLIGTLENVLATVNKLVERNSEMNLKETAEAFKYLQDRHFDEYKAFRLGDLACTFISPKFKEYLSFWSPLLQPNLPLSLFEEWKEILQNGALYDQRRSMAPFDQLVWNSWMPPVRIAIQNWICRQPENLVDLIEMWAPILPYWIMENLLEIILRKLTNEVEEWNPVTDTIPIHTWIHPWLPLMKNKMDTEIYPIIRRKLGNALTAWHPSDHSAKSILQPWVSVFAKGDLDAFLVKYILPKLQQVLQAFVINPHSQMLEQWHWVYDWKDLLPNHIMASMLDKFFFPKWLQVLGIWLNHSPNYEQVTNWYTGWKKMLSDKLLAEPIIKEHFRRALDMMNRSVSTPQGDLLPGSVEQVSYLMNLERTQAQSTKVSQMSQPRIERLAEAVRSASQVPQGFKDLVQKRCEERGILFMPLVNRYRDGKQIYKVGNIQAFIDGDCIFTCHNGSSWLPTNLSTLLDTAEIS</sequence>
<dbReference type="PANTHER" id="PTHR23329:SF1">
    <property type="entry name" value="TUFTELIN-INTERACTING PROTEIN 11"/>
    <property type="match status" value="1"/>
</dbReference>
<dbReference type="GO" id="GO:0000390">
    <property type="term" value="P:spliceosomal complex disassembly"/>
    <property type="evidence" value="ECO:0007669"/>
    <property type="project" value="InterPro"/>
</dbReference>
<evidence type="ECO:0000256" key="7">
    <source>
        <dbReference type="PIRNR" id="PIRNR017706"/>
    </source>
</evidence>
<dbReference type="InterPro" id="IPR022783">
    <property type="entry name" value="GCFC_dom"/>
</dbReference>
<dbReference type="GO" id="GO:0003676">
    <property type="term" value="F:nucleic acid binding"/>
    <property type="evidence" value="ECO:0007669"/>
    <property type="project" value="InterPro"/>
</dbReference>
<organism evidence="10 11">
    <name type="scientific">Trichogramma brassicae</name>
    <dbReference type="NCBI Taxonomy" id="86971"/>
    <lineage>
        <taxon>Eukaryota</taxon>
        <taxon>Metazoa</taxon>
        <taxon>Ecdysozoa</taxon>
        <taxon>Arthropoda</taxon>
        <taxon>Hexapoda</taxon>
        <taxon>Insecta</taxon>
        <taxon>Pterygota</taxon>
        <taxon>Neoptera</taxon>
        <taxon>Endopterygota</taxon>
        <taxon>Hymenoptera</taxon>
        <taxon>Apocrita</taxon>
        <taxon>Proctotrupomorpha</taxon>
        <taxon>Chalcidoidea</taxon>
        <taxon>Trichogrammatidae</taxon>
        <taxon>Trichogramma</taxon>
    </lineage>
</organism>
<dbReference type="InterPro" id="IPR045211">
    <property type="entry name" value="TFP11/STIP/Ntr1"/>
</dbReference>
<dbReference type="PROSITE" id="PS50174">
    <property type="entry name" value="G_PATCH"/>
    <property type="match status" value="1"/>
</dbReference>
<keyword evidence="11" id="KW-1185">Reference proteome</keyword>
<dbReference type="InterPro" id="IPR024933">
    <property type="entry name" value="TFP11"/>
</dbReference>
<dbReference type="Pfam" id="PF07842">
    <property type="entry name" value="GCFC"/>
    <property type="match status" value="1"/>
</dbReference>
<evidence type="ECO:0000256" key="1">
    <source>
        <dbReference type="ARBA" id="ARBA00004123"/>
    </source>
</evidence>
<evidence type="ECO:0000313" key="11">
    <source>
        <dbReference type="Proteomes" id="UP000479190"/>
    </source>
</evidence>
<accession>A0A6H5I943</accession>
<feature type="compositionally biased region" description="Polar residues" evidence="8">
    <location>
        <begin position="115"/>
        <end position="124"/>
    </location>
</feature>
<name>A0A6H5I943_9HYME</name>
<keyword evidence="6 7" id="KW-0539">Nucleus</keyword>
<evidence type="ECO:0000256" key="4">
    <source>
        <dbReference type="ARBA" id="ARBA00022728"/>
    </source>
</evidence>
<evidence type="ECO:0000256" key="6">
    <source>
        <dbReference type="ARBA" id="ARBA00023242"/>
    </source>
</evidence>
<feature type="region of interest" description="Disordered" evidence="8">
    <location>
        <begin position="38"/>
        <end position="138"/>
    </location>
</feature>
<dbReference type="GO" id="GO:0071008">
    <property type="term" value="C:U2-type post-mRNA release spliceosomal complex"/>
    <property type="evidence" value="ECO:0007669"/>
    <property type="project" value="TreeGrafter"/>
</dbReference>
<dbReference type="PIRSF" id="PIRSF017706">
    <property type="entry name" value="TFIP11"/>
    <property type="match status" value="1"/>
</dbReference>
<evidence type="ECO:0000256" key="5">
    <source>
        <dbReference type="ARBA" id="ARBA00023187"/>
    </source>
</evidence>
<keyword evidence="5 7" id="KW-0508">mRNA splicing</keyword>
<gene>
    <name evidence="10" type="ORF">TBRA_LOCUS3459</name>
</gene>
<keyword evidence="4 7" id="KW-0747">Spliceosome</keyword>
<reference evidence="10 11" key="1">
    <citation type="submission" date="2020-02" db="EMBL/GenBank/DDBJ databases">
        <authorList>
            <person name="Ferguson B K."/>
        </authorList>
    </citation>
    <scope>NUCLEOTIDE SEQUENCE [LARGE SCALE GENOMIC DNA]</scope>
</reference>
<dbReference type="Proteomes" id="UP000479190">
    <property type="component" value="Unassembled WGS sequence"/>
</dbReference>
<proteinExistence type="inferred from homology"/>
<evidence type="ECO:0000256" key="2">
    <source>
        <dbReference type="ARBA" id="ARBA00010900"/>
    </source>
</evidence>
<feature type="compositionally biased region" description="Basic and acidic residues" evidence="8">
    <location>
        <begin position="95"/>
        <end position="110"/>
    </location>
</feature>
<dbReference type="Pfam" id="PF12457">
    <property type="entry name" value="TIP_N"/>
    <property type="match status" value="1"/>
</dbReference>
<dbReference type="PANTHER" id="PTHR23329">
    <property type="entry name" value="TUFTELIN-INTERACTING PROTEIN 11-RELATED"/>
    <property type="match status" value="1"/>
</dbReference>
<dbReference type="Pfam" id="PF01585">
    <property type="entry name" value="G-patch"/>
    <property type="match status" value="1"/>
</dbReference>
<protein>
    <recommendedName>
        <fullName evidence="9">G-patch domain-containing protein</fullName>
    </recommendedName>
</protein>
<dbReference type="SMART" id="SM00443">
    <property type="entry name" value="G_patch"/>
    <property type="match status" value="1"/>
</dbReference>
<feature type="compositionally biased region" description="Low complexity" evidence="8">
    <location>
        <begin position="225"/>
        <end position="236"/>
    </location>
</feature>